<dbReference type="SUPFAM" id="SSF54189">
    <property type="entry name" value="Ribosomal proteins S24e, L23 and L15e"/>
    <property type="match status" value="1"/>
</dbReference>
<dbReference type="Pfam" id="PF00276">
    <property type="entry name" value="Ribosomal_L23"/>
    <property type="match status" value="1"/>
</dbReference>
<comment type="similarity">
    <text evidence="1 4">Belongs to the universal ribosomal protein uL23 family.</text>
</comment>
<evidence type="ECO:0000256" key="2">
    <source>
        <dbReference type="ARBA" id="ARBA00022980"/>
    </source>
</evidence>
<gene>
    <name evidence="4" type="primary">rplW</name>
    <name evidence="5" type="ORF">F4Y08_12595</name>
</gene>
<keyword evidence="3 4" id="KW-0687">Ribonucleoprotein</keyword>
<dbReference type="HAMAP" id="MF_01369_B">
    <property type="entry name" value="Ribosomal_uL23_B"/>
    <property type="match status" value="1"/>
</dbReference>
<dbReference type="NCBIfam" id="NF004363">
    <property type="entry name" value="PRK05738.2-4"/>
    <property type="match status" value="1"/>
</dbReference>
<proteinExistence type="inferred from homology"/>
<dbReference type="GO" id="GO:0005840">
    <property type="term" value="C:ribosome"/>
    <property type="evidence" value="ECO:0007669"/>
    <property type="project" value="UniProtKB-KW"/>
</dbReference>
<organism evidence="5">
    <name type="scientific">Caldilineaceae bacterium SB0662_bin_9</name>
    <dbReference type="NCBI Taxonomy" id="2605258"/>
    <lineage>
        <taxon>Bacteria</taxon>
        <taxon>Bacillati</taxon>
        <taxon>Chloroflexota</taxon>
        <taxon>Caldilineae</taxon>
        <taxon>Caldilineales</taxon>
        <taxon>Caldilineaceae</taxon>
    </lineage>
</organism>
<keyword evidence="4" id="KW-0699">rRNA-binding</keyword>
<comment type="function">
    <text evidence="4">One of the early assembly proteins it binds 23S rRNA. One of the proteins that surrounds the polypeptide exit tunnel on the outside of the ribosome. Forms the main docking site for trigger factor binding to the ribosome.</text>
</comment>
<dbReference type="InterPro" id="IPR013025">
    <property type="entry name" value="Ribosomal_uL23-like"/>
</dbReference>
<comment type="caution">
    <text evidence="5">The sequence shown here is derived from an EMBL/GenBank/DDBJ whole genome shotgun (WGS) entry which is preliminary data.</text>
</comment>
<accession>A0A6B1DWK0</accession>
<dbReference type="GO" id="GO:0006412">
    <property type="term" value="P:translation"/>
    <property type="evidence" value="ECO:0007669"/>
    <property type="project" value="UniProtKB-UniRule"/>
</dbReference>
<keyword evidence="4" id="KW-0694">RNA-binding</keyword>
<evidence type="ECO:0000256" key="4">
    <source>
        <dbReference type="HAMAP-Rule" id="MF_01369"/>
    </source>
</evidence>
<sequence>MNLHQVIQNPVVSEKTMYAEADGKYTFKVDMGANRLQVREAVQALYDVEVASVRILVMPAKTRRRGNRVFIRSPKWKKAVVTLAEGETINVYEGD</sequence>
<evidence type="ECO:0000313" key="5">
    <source>
        <dbReference type="EMBL" id="MYD91155.1"/>
    </source>
</evidence>
<comment type="subunit">
    <text evidence="4">Part of the 50S ribosomal subunit. Contacts protein L29, and trigger factor when it is bound to the ribosome.</text>
</comment>
<dbReference type="AlphaFoldDB" id="A0A6B1DWK0"/>
<dbReference type="Gene3D" id="3.30.70.330">
    <property type="match status" value="1"/>
</dbReference>
<dbReference type="InterPro" id="IPR012678">
    <property type="entry name" value="Ribosomal_uL23/eL15/eS24_sf"/>
</dbReference>
<keyword evidence="2 4" id="KW-0689">Ribosomal protein</keyword>
<dbReference type="EMBL" id="VXPY01000087">
    <property type="protein sequence ID" value="MYD91155.1"/>
    <property type="molecule type" value="Genomic_DNA"/>
</dbReference>
<evidence type="ECO:0000256" key="3">
    <source>
        <dbReference type="ARBA" id="ARBA00023274"/>
    </source>
</evidence>
<reference evidence="5" key="1">
    <citation type="submission" date="2019-09" db="EMBL/GenBank/DDBJ databases">
        <title>Characterisation of the sponge microbiome using genome-centric metagenomics.</title>
        <authorList>
            <person name="Engelberts J.P."/>
            <person name="Robbins S.J."/>
            <person name="De Goeij J.M."/>
            <person name="Aranda M."/>
            <person name="Bell S.C."/>
            <person name="Webster N.S."/>
        </authorList>
    </citation>
    <scope>NUCLEOTIDE SEQUENCE</scope>
    <source>
        <strain evidence="5">SB0662_bin_9</strain>
    </source>
</reference>
<dbReference type="InterPro" id="IPR012677">
    <property type="entry name" value="Nucleotide-bd_a/b_plait_sf"/>
</dbReference>
<dbReference type="GO" id="GO:0019843">
    <property type="term" value="F:rRNA binding"/>
    <property type="evidence" value="ECO:0007669"/>
    <property type="project" value="UniProtKB-UniRule"/>
</dbReference>
<dbReference type="PANTHER" id="PTHR11620">
    <property type="entry name" value="60S RIBOSOMAL PROTEIN L23A"/>
    <property type="match status" value="1"/>
</dbReference>
<dbReference type="GO" id="GO:0003735">
    <property type="term" value="F:structural constituent of ribosome"/>
    <property type="evidence" value="ECO:0007669"/>
    <property type="project" value="InterPro"/>
</dbReference>
<name>A0A6B1DWK0_9CHLR</name>
<protein>
    <recommendedName>
        <fullName evidence="4">Large ribosomal subunit protein uL23</fullName>
    </recommendedName>
</protein>
<dbReference type="GO" id="GO:1990904">
    <property type="term" value="C:ribonucleoprotein complex"/>
    <property type="evidence" value="ECO:0007669"/>
    <property type="project" value="UniProtKB-KW"/>
</dbReference>
<evidence type="ECO:0000256" key="1">
    <source>
        <dbReference type="ARBA" id="ARBA00006700"/>
    </source>
</evidence>